<keyword evidence="5 7" id="KW-1133">Transmembrane helix</keyword>
<evidence type="ECO:0000256" key="6">
    <source>
        <dbReference type="ARBA" id="ARBA00023136"/>
    </source>
</evidence>
<feature type="transmembrane region" description="Helical" evidence="7">
    <location>
        <begin position="34"/>
        <end position="55"/>
    </location>
</feature>
<feature type="transmembrane region" description="Helical" evidence="7">
    <location>
        <begin position="128"/>
        <end position="148"/>
    </location>
</feature>
<accession>A0A1H5LE24</accession>
<evidence type="ECO:0000259" key="9">
    <source>
        <dbReference type="PROSITE" id="PS50928"/>
    </source>
</evidence>
<dbReference type="AlphaFoldDB" id="A0A1H5LE24"/>
<dbReference type="SUPFAM" id="SSF161098">
    <property type="entry name" value="MetI-like"/>
    <property type="match status" value="1"/>
</dbReference>
<evidence type="ECO:0000256" key="5">
    <source>
        <dbReference type="ARBA" id="ARBA00022989"/>
    </source>
</evidence>
<dbReference type="RefSeq" id="WP_089773641.1">
    <property type="nucleotide sequence ID" value="NZ_FNTX01000002.1"/>
</dbReference>
<feature type="compositionally biased region" description="Pro residues" evidence="8">
    <location>
        <begin position="1"/>
        <end position="10"/>
    </location>
</feature>
<dbReference type="EMBL" id="FNTX01000002">
    <property type="protein sequence ID" value="SEE74631.1"/>
    <property type="molecule type" value="Genomic_DNA"/>
</dbReference>
<evidence type="ECO:0000256" key="1">
    <source>
        <dbReference type="ARBA" id="ARBA00004651"/>
    </source>
</evidence>
<comment type="similarity">
    <text evidence="7">Belongs to the binding-protein-dependent transport system permease family.</text>
</comment>
<evidence type="ECO:0000313" key="10">
    <source>
        <dbReference type="EMBL" id="SEE74631.1"/>
    </source>
</evidence>
<keyword evidence="6 7" id="KW-0472">Membrane</keyword>
<keyword evidence="2 7" id="KW-0813">Transport</keyword>
<dbReference type="GO" id="GO:0055085">
    <property type="term" value="P:transmembrane transport"/>
    <property type="evidence" value="ECO:0007669"/>
    <property type="project" value="InterPro"/>
</dbReference>
<dbReference type="PANTHER" id="PTHR43005:SF1">
    <property type="entry name" value="SPERMIDINE_PUTRESCINE TRANSPORT SYSTEM PERMEASE PROTEIN"/>
    <property type="match status" value="1"/>
</dbReference>
<keyword evidence="3" id="KW-1003">Cell membrane</keyword>
<name>A0A1H5LE24_9MICO</name>
<evidence type="ECO:0000256" key="2">
    <source>
        <dbReference type="ARBA" id="ARBA00022448"/>
    </source>
</evidence>
<evidence type="ECO:0000256" key="7">
    <source>
        <dbReference type="RuleBase" id="RU363032"/>
    </source>
</evidence>
<dbReference type="InterPro" id="IPR035906">
    <property type="entry name" value="MetI-like_sf"/>
</dbReference>
<reference evidence="11" key="1">
    <citation type="submission" date="2016-10" db="EMBL/GenBank/DDBJ databases">
        <authorList>
            <person name="Varghese N."/>
            <person name="Submissions S."/>
        </authorList>
    </citation>
    <scope>NUCLEOTIDE SEQUENCE [LARGE SCALE GENOMIC DNA]</scope>
    <source>
        <strain evidence="11">DSM 21368</strain>
    </source>
</reference>
<feature type="transmembrane region" description="Helical" evidence="7">
    <location>
        <begin position="283"/>
        <end position="302"/>
    </location>
</feature>
<dbReference type="GO" id="GO:0005886">
    <property type="term" value="C:plasma membrane"/>
    <property type="evidence" value="ECO:0007669"/>
    <property type="project" value="UniProtKB-SubCell"/>
</dbReference>
<dbReference type="Proteomes" id="UP000199220">
    <property type="component" value="Unassembled WGS sequence"/>
</dbReference>
<dbReference type="Pfam" id="PF00528">
    <property type="entry name" value="BPD_transp_1"/>
    <property type="match status" value="1"/>
</dbReference>
<dbReference type="PROSITE" id="PS50928">
    <property type="entry name" value="ABC_TM1"/>
    <property type="match status" value="1"/>
</dbReference>
<gene>
    <name evidence="10" type="ORF">SAMN04488554_2730</name>
</gene>
<dbReference type="CDD" id="cd06261">
    <property type="entry name" value="TM_PBP2"/>
    <property type="match status" value="1"/>
</dbReference>
<feature type="domain" description="ABC transmembrane type-1" evidence="9">
    <location>
        <begin position="91"/>
        <end position="302"/>
    </location>
</feature>
<feature type="region of interest" description="Disordered" evidence="8">
    <location>
        <begin position="1"/>
        <end position="27"/>
    </location>
</feature>
<organism evidence="10 11">
    <name type="scientific">Ruania alba</name>
    <dbReference type="NCBI Taxonomy" id="648782"/>
    <lineage>
        <taxon>Bacteria</taxon>
        <taxon>Bacillati</taxon>
        <taxon>Actinomycetota</taxon>
        <taxon>Actinomycetes</taxon>
        <taxon>Micrococcales</taxon>
        <taxon>Ruaniaceae</taxon>
        <taxon>Ruania</taxon>
    </lineage>
</organism>
<comment type="subcellular location">
    <subcellularLocation>
        <location evidence="1 7">Cell membrane</location>
        <topology evidence="1 7">Multi-pass membrane protein</topology>
    </subcellularLocation>
</comment>
<feature type="transmembrane region" description="Helical" evidence="7">
    <location>
        <begin position="91"/>
        <end position="116"/>
    </location>
</feature>
<evidence type="ECO:0000256" key="4">
    <source>
        <dbReference type="ARBA" id="ARBA00022692"/>
    </source>
</evidence>
<sequence>MTATTPPPVRPGQSAPTAPGGTASRRRRRTPWTLAIPAAAVLIPFLAVILARGLWMSTHGEQLTQPGSADDFVGLENFLRAFGDPTLRQSVLITLTYVVVAVLGQVIIGVSVALLMHRRLPGKGIVRALILVPMVLTPVVAALTWRLLMDPSSGTVNWLLGQIGLGANHAFLADPSTALYAVILVEVWQNTPYVVVIALAGLEALDPAPFEAASLDGAHGWRLVRHVTVPMLAPVLAIVVLLRIIDAAKTFALVQTMTRGGPGTSSMAISNYVYRTGFEVFDIGYSTALAFLTSVALILVIFPTAKRLLGLQKGGAR</sequence>
<dbReference type="OrthoDB" id="34224at2"/>
<dbReference type="STRING" id="648782.SAMN04488554_2730"/>
<keyword evidence="4 7" id="KW-0812">Transmembrane</keyword>
<proteinExistence type="inferred from homology"/>
<evidence type="ECO:0000256" key="3">
    <source>
        <dbReference type="ARBA" id="ARBA00022475"/>
    </source>
</evidence>
<evidence type="ECO:0000256" key="8">
    <source>
        <dbReference type="SAM" id="MobiDB-lite"/>
    </source>
</evidence>
<evidence type="ECO:0000313" key="11">
    <source>
        <dbReference type="Proteomes" id="UP000199220"/>
    </source>
</evidence>
<dbReference type="Gene3D" id="1.10.3720.10">
    <property type="entry name" value="MetI-like"/>
    <property type="match status" value="1"/>
</dbReference>
<protein>
    <submittedName>
        <fullName evidence="10">Carbohydrate ABC transporter membrane protein 1, CUT1 family</fullName>
    </submittedName>
</protein>
<feature type="transmembrane region" description="Helical" evidence="7">
    <location>
        <begin position="223"/>
        <end position="245"/>
    </location>
</feature>
<dbReference type="PANTHER" id="PTHR43005">
    <property type="entry name" value="BLR7065 PROTEIN"/>
    <property type="match status" value="1"/>
</dbReference>
<keyword evidence="11" id="KW-1185">Reference proteome</keyword>
<dbReference type="InterPro" id="IPR000515">
    <property type="entry name" value="MetI-like"/>
</dbReference>